<dbReference type="EMBL" id="KN817575">
    <property type="protein sequence ID" value="KJA19672.1"/>
    <property type="molecule type" value="Genomic_DNA"/>
</dbReference>
<dbReference type="Proteomes" id="UP000054270">
    <property type="component" value="Unassembled WGS sequence"/>
</dbReference>
<evidence type="ECO:0000313" key="3">
    <source>
        <dbReference type="Proteomes" id="UP000054270"/>
    </source>
</evidence>
<dbReference type="AlphaFoldDB" id="A0A0D2KYY6"/>
<protein>
    <submittedName>
        <fullName evidence="2">Uncharacterized protein</fullName>
    </submittedName>
</protein>
<reference evidence="3" key="1">
    <citation type="submission" date="2014-04" db="EMBL/GenBank/DDBJ databases">
        <title>Evolutionary Origins and Diversification of the Mycorrhizal Mutualists.</title>
        <authorList>
            <consortium name="DOE Joint Genome Institute"/>
            <consortium name="Mycorrhizal Genomics Consortium"/>
            <person name="Kohler A."/>
            <person name="Kuo A."/>
            <person name="Nagy L.G."/>
            <person name="Floudas D."/>
            <person name="Copeland A."/>
            <person name="Barry K.W."/>
            <person name="Cichocki N."/>
            <person name="Veneault-Fourrey C."/>
            <person name="LaButti K."/>
            <person name="Lindquist E.A."/>
            <person name="Lipzen A."/>
            <person name="Lundell T."/>
            <person name="Morin E."/>
            <person name="Murat C."/>
            <person name="Riley R."/>
            <person name="Ohm R."/>
            <person name="Sun H."/>
            <person name="Tunlid A."/>
            <person name="Henrissat B."/>
            <person name="Grigoriev I.V."/>
            <person name="Hibbett D.S."/>
            <person name="Martin F."/>
        </authorList>
    </citation>
    <scope>NUCLEOTIDE SEQUENCE [LARGE SCALE GENOMIC DNA]</scope>
    <source>
        <strain evidence="3">FD-334 SS-4</strain>
    </source>
</reference>
<feature type="compositionally biased region" description="Basic and acidic residues" evidence="1">
    <location>
        <begin position="1"/>
        <end position="10"/>
    </location>
</feature>
<name>A0A0D2KYY6_HYPSF</name>
<organism evidence="2 3">
    <name type="scientific">Hypholoma sublateritium (strain FD-334 SS-4)</name>
    <dbReference type="NCBI Taxonomy" id="945553"/>
    <lineage>
        <taxon>Eukaryota</taxon>
        <taxon>Fungi</taxon>
        <taxon>Dikarya</taxon>
        <taxon>Basidiomycota</taxon>
        <taxon>Agaricomycotina</taxon>
        <taxon>Agaricomycetes</taxon>
        <taxon>Agaricomycetidae</taxon>
        <taxon>Agaricales</taxon>
        <taxon>Agaricineae</taxon>
        <taxon>Strophariaceae</taxon>
        <taxon>Hypholoma</taxon>
    </lineage>
</organism>
<evidence type="ECO:0000313" key="2">
    <source>
        <dbReference type="EMBL" id="KJA19672.1"/>
    </source>
</evidence>
<gene>
    <name evidence="2" type="ORF">HYPSUDRAFT_204410</name>
</gene>
<accession>A0A0D2KYY6</accession>
<feature type="compositionally biased region" description="Low complexity" evidence="1">
    <location>
        <begin position="21"/>
        <end position="30"/>
    </location>
</feature>
<evidence type="ECO:0000256" key="1">
    <source>
        <dbReference type="SAM" id="MobiDB-lite"/>
    </source>
</evidence>
<sequence length="97" mass="10583">MTPAHNDRARLTRQPRNAWHTTPPALLNLPPALPTPPGRFLHRPAPPERRKTAAVAPARASPLVPALFFDIARLRRLNVKHRRDGAPASPACAVCGP</sequence>
<keyword evidence="3" id="KW-1185">Reference proteome</keyword>
<proteinExistence type="predicted"/>
<feature type="region of interest" description="Disordered" evidence="1">
    <location>
        <begin position="1"/>
        <end position="39"/>
    </location>
</feature>